<sequence length="56" mass="6016">MHRENPTDSVIMINSRSTRADIRSSLLALQLNEGQLAAVSGYLNPGEESSPGMQTA</sequence>
<dbReference type="EMBL" id="JACHLY010000001">
    <property type="protein sequence ID" value="MBB6000848.1"/>
    <property type="molecule type" value="Genomic_DNA"/>
</dbReference>
<protein>
    <submittedName>
        <fullName evidence="1">Uncharacterized protein</fullName>
    </submittedName>
</protein>
<reference evidence="1 2" key="1">
    <citation type="submission" date="2020-08" db="EMBL/GenBank/DDBJ databases">
        <title>Sequencing the genomes of 1000 actinobacteria strains.</title>
        <authorList>
            <person name="Klenk H.-P."/>
        </authorList>
    </citation>
    <scope>NUCLEOTIDE SEQUENCE [LARGE SCALE GENOMIC DNA]</scope>
    <source>
        <strain evidence="1 2">DSM 44593</strain>
    </source>
</reference>
<evidence type="ECO:0000313" key="1">
    <source>
        <dbReference type="EMBL" id="MBB6000848.1"/>
    </source>
</evidence>
<proteinExistence type="predicted"/>
<dbReference type="RefSeq" id="WP_184638553.1">
    <property type="nucleotide sequence ID" value="NZ_BAABKT010000035.1"/>
</dbReference>
<keyword evidence="2" id="KW-1185">Reference proteome</keyword>
<comment type="caution">
    <text evidence="1">The sequence shown here is derived from an EMBL/GenBank/DDBJ whole genome shotgun (WGS) entry which is preliminary data.</text>
</comment>
<evidence type="ECO:0000313" key="2">
    <source>
        <dbReference type="Proteomes" id="UP000578077"/>
    </source>
</evidence>
<dbReference type="Proteomes" id="UP000578077">
    <property type="component" value="Unassembled WGS sequence"/>
</dbReference>
<organism evidence="1 2">
    <name type="scientific">Streptomonospora salina</name>
    <dbReference type="NCBI Taxonomy" id="104205"/>
    <lineage>
        <taxon>Bacteria</taxon>
        <taxon>Bacillati</taxon>
        <taxon>Actinomycetota</taxon>
        <taxon>Actinomycetes</taxon>
        <taxon>Streptosporangiales</taxon>
        <taxon>Nocardiopsidaceae</taxon>
        <taxon>Streptomonospora</taxon>
    </lineage>
</organism>
<gene>
    <name evidence="1" type="ORF">HNR25_004599</name>
</gene>
<dbReference type="AlphaFoldDB" id="A0A841EJ72"/>
<name>A0A841EJ72_9ACTN</name>
<accession>A0A841EJ72</accession>